<feature type="domain" description="Putative restriction endonuclease" evidence="1">
    <location>
        <begin position="13"/>
        <end position="180"/>
    </location>
</feature>
<proteinExistence type="predicted"/>
<keyword evidence="2" id="KW-0540">Nuclease</keyword>
<sequence>MATNPKNATVTLDDFIAAAEASEQRLEFVDGQIVAMSGASILHGRIAQRITSSLDRQLENSGCEILRDTLVAAGVADNKFVPDVIVFCGEPEYERLRGIEMMLNPVVLIEVLSPTTANYDHVTKWENYRRIPSLREYLLVSQDRPRVEQYTRQDSRFWRFSETEGRDSEIRIESLNATLSLARIYAGLRLGAAEQEEAPAE</sequence>
<evidence type="ECO:0000259" key="1">
    <source>
        <dbReference type="Pfam" id="PF05685"/>
    </source>
</evidence>
<dbReference type="Gene3D" id="3.90.1570.10">
    <property type="entry name" value="tt1808, chain A"/>
    <property type="match status" value="1"/>
</dbReference>
<dbReference type="PANTHER" id="PTHR36558">
    <property type="entry name" value="GLR1098 PROTEIN"/>
    <property type="match status" value="1"/>
</dbReference>
<dbReference type="InterPro" id="IPR008538">
    <property type="entry name" value="Uma2"/>
</dbReference>
<dbReference type="Proteomes" id="UP000582837">
    <property type="component" value="Unassembled WGS sequence"/>
</dbReference>
<evidence type="ECO:0000313" key="3">
    <source>
        <dbReference type="Proteomes" id="UP000582837"/>
    </source>
</evidence>
<dbReference type="GO" id="GO:0004519">
    <property type="term" value="F:endonuclease activity"/>
    <property type="evidence" value="ECO:0007669"/>
    <property type="project" value="UniProtKB-KW"/>
</dbReference>
<keyword evidence="3" id="KW-1185">Reference proteome</keyword>
<reference evidence="2 3" key="1">
    <citation type="submission" date="2020-08" db="EMBL/GenBank/DDBJ databases">
        <title>Genomic Encyclopedia of Type Strains, Phase IV (KMG-IV): sequencing the most valuable type-strain genomes for metagenomic binning, comparative biology and taxonomic classification.</title>
        <authorList>
            <person name="Goeker M."/>
        </authorList>
    </citation>
    <scope>NUCLEOTIDE SEQUENCE [LARGE SCALE GENOMIC DNA]</scope>
    <source>
        <strain evidence="2 3">DSM 29007</strain>
    </source>
</reference>
<keyword evidence="2" id="KW-0378">Hydrolase</keyword>
<evidence type="ECO:0000313" key="2">
    <source>
        <dbReference type="EMBL" id="MBB6070698.1"/>
    </source>
</evidence>
<protein>
    <submittedName>
        <fullName evidence="2">Uma2 family endonuclease</fullName>
    </submittedName>
</protein>
<dbReference type="InterPro" id="IPR011335">
    <property type="entry name" value="Restrct_endonuc-II-like"/>
</dbReference>
<dbReference type="InterPro" id="IPR012296">
    <property type="entry name" value="Nuclease_put_TT1808"/>
</dbReference>
<dbReference type="CDD" id="cd06260">
    <property type="entry name" value="DUF820-like"/>
    <property type="match status" value="1"/>
</dbReference>
<dbReference type="PANTHER" id="PTHR36558:SF1">
    <property type="entry name" value="RESTRICTION ENDONUCLEASE DOMAIN-CONTAINING PROTEIN-RELATED"/>
    <property type="match status" value="1"/>
</dbReference>
<comment type="caution">
    <text evidence="2">The sequence shown here is derived from an EMBL/GenBank/DDBJ whole genome shotgun (WGS) entry which is preliminary data.</text>
</comment>
<name>A0A841GY83_9BACT</name>
<gene>
    <name evidence="2" type="ORF">HNQ61_002319</name>
</gene>
<dbReference type="EMBL" id="JACHIA010000005">
    <property type="protein sequence ID" value="MBB6070698.1"/>
    <property type="molecule type" value="Genomic_DNA"/>
</dbReference>
<dbReference type="AlphaFoldDB" id="A0A841GY83"/>
<keyword evidence="2" id="KW-0255">Endonuclease</keyword>
<dbReference type="Pfam" id="PF05685">
    <property type="entry name" value="Uma2"/>
    <property type="match status" value="1"/>
</dbReference>
<dbReference type="SUPFAM" id="SSF52980">
    <property type="entry name" value="Restriction endonuclease-like"/>
    <property type="match status" value="1"/>
</dbReference>
<organism evidence="2 3">
    <name type="scientific">Longimicrobium terrae</name>
    <dbReference type="NCBI Taxonomy" id="1639882"/>
    <lineage>
        <taxon>Bacteria</taxon>
        <taxon>Pseudomonadati</taxon>
        <taxon>Gemmatimonadota</taxon>
        <taxon>Longimicrobiia</taxon>
        <taxon>Longimicrobiales</taxon>
        <taxon>Longimicrobiaceae</taxon>
        <taxon>Longimicrobium</taxon>
    </lineage>
</organism>
<dbReference type="RefSeq" id="WP_170034575.1">
    <property type="nucleotide sequence ID" value="NZ_JABDTL010000001.1"/>
</dbReference>
<accession>A0A841GY83</accession>